<dbReference type="AlphaFoldDB" id="A0A318LW17"/>
<evidence type="ECO:0000256" key="1">
    <source>
        <dbReference type="SAM" id="Phobius"/>
    </source>
</evidence>
<keyword evidence="3" id="KW-1185">Reference proteome</keyword>
<keyword evidence="1" id="KW-0812">Transmembrane</keyword>
<keyword evidence="1" id="KW-1133">Transmembrane helix</keyword>
<dbReference type="EMBL" id="MASU01000005">
    <property type="protein sequence ID" value="PXY36667.1"/>
    <property type="molecule type" value="Genomic_DNA"/>
</dbReference>
<reference evidence="2 3" key="1">
    <citation type="submission" date="2016-07" db="EMBL/GenBank/DDBJ databases">
        <title>Draft genome sequence of Prauserella sp. YIM 121212, isolated from alkaline soil.</title>
        <authorList>
            <person name="Ruckert C."/>
            <person name="Albersmeier A."/>
            <person name="Jiang C.-L."/>
            <person name="Jiang Y."/>
            <person name="Kalinowski J."/>
            <person name="Schneider O."/>
            <person name="Winkler A."/>
            <person name="Zotchev S.B."/>
        </authorList>
    </citation>
    <scope>NUCLEOTIDE SEQUENCE [LARGE SCALE GENOMIC DNA]</scope>
    <source>
        <strain evidence="2 3">YIM 121212</strain>
    </source>
</reference>
<dbReference type="Proteomes" id="UP000247892">
    <property type="component" value="Unassembled WGS sequence"/>
</dbReference>
<keyword evidence="1" id="KW-0472">Membrane</keyword>
<sequence>MRPPALPFAVHVSRRAEFGHRWARARSALLIAFVVAPLAVLGATAAAVAAASGEGPAGTGSSVVALALVLPSAGYLLWFRASGRFLVRTRYWAVRVVSCGLVQLLGTLPLAVVAGGVAGVLCPAVTAFAVLAGTVAAARAHRTLLAAAGGAPAATNLPLERDLRIHPPRLYGTATIGADRLGWSLKPRGRYGFPGALVAGTVPFGEITGVRVEQVNEHDAPLVAPGVPAPPGPVVVVSTRRGDAVVAVKEAAEFAALLDLRLRLTAEPGWA</sequence>
<feature type="transmembrane region" description="Helical" evidence="1">
    <location>
        <begin position="117"/>
        <end position="138"/>
    </location>
</feature>
<comment type="caution">
    <text evidence="2">The sequence shown here is derived from an EMBL/GenBank/DDBJ whole genome shotgun (WGS) entry which is preliminary data.</text>
</comment>
<organism evidence="2 3">
    <name type="scientific">Prauserella flavalba</name>
    <dbReference type="NCBI Taxonomy" id="1477506"/>
    <lineage>
        <taxon>Bacteria</taxon>
        <taxon>Bacillati</taxon>
        <taxon>Actinomycetota</taxon>
        <taxon>Actinomycetes</taxon>
        <taxon>Pseudonocardiales</taxon>
        <taxon>Pseudonocardiaceae</taxon>
        <taxon>Prauserella</taxon>
    </lineage>
</organism>
<name>A0A318LW17_9PSEU</name>
<dbReference type="RefSeq" id="WP_110336766.1">
    <property type="nucleotide sequence ID" value="NZ_MASU01000005.1"/>
</dbReference>
<proteinExistence type="predicted"/>
<feature type="transmembrane region" description="Helical" evidence="1">
    <location>
        <begin position="91"/>
        <end position="111"/>
    </location>
</feature>
<protein>
    <submittedName>
        <fullName evidence="2">Uncharacterized protein</fullName>
    </submittedName>
</protein>
<evidence type="ECO:0000313" key="3">
    <source>
        <dbReference type="Proteomes" id="UP000247892"/>
    </source>
</evidence>
<accession>A0A318LW17</accession>
<gene>
    <name evidence="2" type="ORF">BA062_14995</name>
</gene>
<dbReference type="OrthoDB" id="9969704at2"/>
<evidence type="ECO:0000313" key="2">
    <source>
        <dbReference type="EMBL" id="PXY36667.1"/>
    </source>
</evidence>
<feature type="transmembrane region" description="Helical" evidence="1">
    <location>
        <begin position="60"/>
        <end position="79"/>
    </location>
</feature>